<keyword evidence="3 5" id="KW-1133">Transmembrane helix</keyword>
<name>A0AA88UFQ9_9ASTE</name>
<dbReference type="EMBL" id="JAVXUO010001586">
    <property type="protein sequence ID" value="KAK2980863.1"/>
    <property type="molecule type" value="Genomic_DNA"/>
</dbReference>
<reference evidence="7" key="1">
    <citation type="submission" date="2022-12" db="EMBL/GenBank/DDBJ databases">
        <title>Draft genome assemblies for two species of Escallonia (Escalloniales).</title>
        <authorList>
            <person name="Chanderbali A."/>
            <person name="Dervinis C."/>
            <person name="Anghel I."/>
            <person name="Soltis D."/>
            <person name="Soltis P."/>
            <person name="Zapata F."/>
        </authorList>
    </citation>
    <scope>NUCLEOTIDE SEQUENCE</scope>
    <source>
        <strain evidence="7">UCBG92.1500</strain>
        <tissue evidence="7">Leaf</tissue>
    </source>
</reference>
<evidence type="ECO:0000256" key="1">
    <source>
        <dbReference type="ARBA" id="ARBA00004167"/>
    </source>
</evidence>
<comment type="caution">
    <text evidence="7">The sequence shown here is derived from an EMBL/GenBank/DDBJ whole genome shotgun (WGS) entry which is preliminary data.</text>
</comment>
<dbReference type="PANTHER" id="PTHR35285:SF1">
    <property type="entry name" value="2-C-METHYL-D-ERYTHRITOL 4-PHOSPHATE CYTIDYLYLTRANSFERASE"/>
    <property type="match status" value="1"/>
</dbReference>
<dbReference type="Proteomes" id="UP001187471">
    <property type="component" value="Unassembled WGS sequence"/>
</dbReference>
<sequence>MFFSLFFPLLSSLVKIQPFYCYLLLMILLFIHSYNLWIFLETNMLTQVLWTCSRCLWILNLMSVLYTPEQVSFTSSNFSLAFPYVAASEEKVAMESSLISEFAKTCGHDLEVSKVAFSESCSVESDDFGKLADIDSVHDYLISRMEKGPRGQANLIVFCEGSSRSPKAIDKPRSESQLFSELISSVEQSGAKYVVLYVSDPVRSTTRYPSHQQLQRFLAEGTLTNGSANSTTCDGVCQIKSSLLEGALVGIVLLVILISGLCCMMGIDTPTRFETPQDT</sequence>
<keyword evidence="8" id="KW-1185">Reference proteome</keyword>
<dbReference type="InterPro" id="IPR046756">
    <property type="entry name" value="VAS1/VOA1_TM"/>
</dbReference>
<dbReference type="Pfam" id="PF20520">
    <property type="entry name" value="Ac45-VOA1_TM"/>
    <property type="match status" value="1"/>
</dbReference>
<proteinExistence type="predicted"/>
<accession>A0AA88UFQ9</accession>
<organism evidence="7 8">
    <name type="scientific">Escallonia rubra</name>
    <dbReference type="NCBI Taxonomy" id="112253"/>
    <lineage>
        <taxon>Eukaryota</taxon>
        <taxon>Viridiplantae</taxon>
        <taxon>Streptophyta</taxon>
        <taxon>Embryophyta</taxon>
        <taxon>Tracheophyta</taxon>
        <taxon>Spermatophyta</taxon>
        <taxon>Magnoliopsida</taxon>
        <taxon>eudicotyledons</taxon>
        <taxon>Gunneridae</taxon>
        <taxon>Pentapetalae</taxon>
        <taxon>asterids</taxon>
        <taxon>campanulids</taxon>
        <taxon>Escalloniales</taxon>
        <taxon>Escalloniaceae</taxon>
        <taxon>Escallonia</taxon>
    </lineage>
</organism>
<feature type="transmembrane region" description="Helical" evidence="5">
    <location>
        <begin position="247"/>
        <end position="267"/>
    </location>
</feature>
<protein>
    <recommendedName>
        <fullName evidence="6">V-type proton ATPase subunit S1/VOA1 transmembrane domain-containing protein</fullName>
    </recommendedName>
</protein>
<dbReference type="AlphaFoldDB" id="A0AA88UFQ9"/>
<feature type="domain" description="V-type proton ATPase subunit S1/VOA1 transmembrane" evidence="6">
    <location>
        <begin position="243"/>
        <end position="274"/>
    </location>
</feature>
<evidence type="ECO:0000259" key="6">
    <source>
        <dbReference type="Pfam" id="PF20520"/>
    </source>
</evidence>
<evidence type="ECO:0000256" key="4">
    <source>
        <dbReference type="ARBA" id="ARBA00023136"/>
    </source>
</evidence>
<evidence type="ECO:0000313" key="8">
    <source>
        <dbReference type="Proteomes" id="UP001187471"/>
    </source>
</evidence>
<comment type="subcellular location">
    <subcellularLocation>
        <location evidence="1">Membrane</location>
        <topology evidence="1">Single-pass membrane protein</topology>
    </subcellularLocation>
</comment>
<dbReference type="GO" id="GO:0016020">
    <property type="term" value="C:membrane"/>
    <property type="evidence" value="ECO:0007669"/>
    <property type="project" value="UniProtKB-SubCell"/>
</dbReference>
<feature type="transmembrane region" description="Helical" evidence="5">
    <location>
        <begin position="20"/>
        <end position="40"/>
    </location>
</feature>
<keyword evidence="4 5" id="KW-0472">Membrane</keyword>
<evidence type="ECO:0000313" key="7">
    <source>
        <dbReference type="EMBL" id="KAK2980863.1"/>
    </source>
</evidence>
<gene>
    <name evidence="7" type="ORF">RJ640_003090</name>
</gene>
<keyword evidence="2 5" id="KW-0812">Transmembrane</keyword>
<evidence type="ECO:0000256" key="2">
    <source>
        <dbReference type="ARBA" id="ARBA00022692"/>
    </source>
</evidence>
<evidence type="ECO:0000256" key="3">
    <source>
        <dbReference type="ARBA" id="ARBA00022989"/>
    </source>
</evidence>
<dbReference type="PANTHER" id="PTHR35285">
    <property type="entry name" value="2-C-METHYL-D-ERYTHRITOL 4-PHOSPHATE CYTIDYLYLTRANSFERASE"/>
    <property type="match status" value="1"/>
</dbReference>
<evidence type="ECO:0000256" key="5">
    <source>
        <dbReference type="SAM" id="Phobius"/>
    </source>
</evidence>